<name>A0ABD3UU83_SINWO</name>
<dbReference type="Proteomes" id="UP001634394">
    <property type="component" value="Unassembled WGS sequence"/>
</dbReference>
<dbReference type="Gene3D" id="3.30.505.10">
    <property type="entry name" value="SH2 domain"/>
    <property type="match status" value="1"/>
</dbReference>
<gene>
    <name evidence="2" type="ORF">ACJMK2_015535</name>
</gene>
<dbReference type="PROSITE" id="PS50017">
    <property type="entry name" value="DEATH_DOMAIN"/>
    <property type="match status" value="1"/>
</dbReference>
<keyword evidence="3" id="KW-1185">Reference proteome</keyword>
<dbReference type="AlphaFoldDB" id="A0ABD3UU83"/>
<accession>A0ABD3UU83</accession>
<evidence type="ECO:0000313" key="3">
    <source>
        <dbReference type="Proteomes" id="UP001634394"/>
    </source>
</evidence>
<proteinExistence type="predicted"/>
<dbReference type="SUPFAM" id="SSF55550">
    <property type="entry name" value="SH2 domain"/>
    <property type="match status" value="1"/>
</dbReference>
<sequence>MSSSLPGRSLPISLRKEDLARPAQDLPVKVIKTLGQKLHQEHPNSGNWEAVAEELGFISDDIRDFRNMASVQRDQLPGELMLKNWREKGPERSLFVLLEALKRSDRLDCVSYLQNEIYDKILCMDLYVCIMDIDRRVIFQEPVRTRSESTLQESLENLLSGHITEYDFVETGITWQRSRAYEFKGKQLTLICKLVQGVASMNPFQQQNQLSRTTAAGDGTRQMFANNFSHVNNIEDLHNIQFKSLMKMQNRRPIGHCEEETANHPSQSLHSCQNMTNMYRENASLETNVKQLHEPFNIEGVKEDTCSPVHRGVISGSPQTKQQNINKVCLKCDSSSENSFQNETKKKDINHMGDIVTLHTEGPVIKNESLKRFHAQQVLDMLSETSSDDSCTLDCHIPTTSHTINTPPSEAASVVMPSFDHLTGEFMSDNENVDIALTKPYRYETLQHNLSRPCYSGYMEITIADAYTPVCENILQPVPQNLDTEVKQSKVQQTFRMDAKHSSEHWDGNDTERSAESCSFEIDHPQDDWQLRDIPQEVRPFSHLKRQSDLLPMLPQTNIKPAASFPGTTAITHQTLRESLSPVHSGLHPLSLPNPSHMQHVPQRSVRYTAPHPYRLLPGTGSRSLLDSALANDRVFSHFNTTLHGFLGWCPRETENTVERTMRSVCNEDGYYLIWYIRSKKRLVLSVSHLGKIIHYCIKNKVRDGKMLYYIFEDRIYEDVCELIRFYEANGLLPQADQTQDGGSFITYQNMRDSRRLARLTHVRLKCPVKVDYGPCRAVIV</sequence>
<dbReference type="InterPro" id="IPR011029">
    <property type="entry name" value="DEATH-like_dom_sf"/>
</dbReference>
<comment type="caution">
    <text evidence="2">The sequence shown here is derived from an EMBL/GenBank/DDBJ whole genome shotgun (WGS) entry which is preliminary data.</text>
</comment>
<protein>
    <recommendedName>
        <fullName evidence="1">Death domain-containing protein</fullName>
    </recommendedName>
</protein>
<dbReference type="InterPro" id="IPR036860">
    <property type="entry name" value="SH2_dom_sf"/>
</dbReference>
<dbReference type="Pfam" id="PF00531">
    <property type="entry name" value="Death"/>
    <property type="match status" value="1"/>
</dbReference>
<dbReference type="Gene3D" id="1.10.533.10">
    <property type="entry name" value="Death Domain, Fas"/>
    <property type="match status" value="1"/>
</dbReference>
<organism evidence="2 3">
    <name type="scientific">Sinanodonta woodiana</name>
    <name type="common">Chinese pond mussel</name>
    <name type="synonym">Anodonta woodiana</name>
    <dbReference type="NCBI Taxonomy" id="1069815"/>
    <lineage>
        <taxon>Eukaryota</taxon>
        <taxon>Metazoa</taxon>
        <taxon>Spiralia</taxon>
        <taxon>Lophotrochozoa</taxon>
        <taxon>Mollusca</taxon>
        <taxon>Bivalvia</taxon>
        <taxon>Autobranchia</taxon>
        <taxon>Heteroconchia</taxon>
        <taxon>Palaeoheterodonta</taxon>
        <taxon>Unionida</taxon>
        <taxon>Unionoidea</taxon>
        <taxon>Unionidae</taxon>
        <taxon>Unioninae</taxon>
        <taxon>Sinanodonta</taxon>
    </lineage>
</organism>
<evidence type="ECO:0000259" key="1">
    <source>
        <dbReference type="PROSITE" id="PS50017"/>
    </source>
</evidence>
<dbReference type="SUPFAM" id="SSF47986">
    <property type="entry name" value="DEATH domain"/>
    <property type="match status" value="1"/>
</dbReference>
<dbReference type="EMBL" id="JBJQND010000015">
    <property type="protein sequence ID" value="KAL3851830.1"/>
    <property type="molecule type" value="Genomic_DNA"/>
</dbReference>
<reference evidence="2 3" key="1">
    <citation type="submission" date="2024-11" db="EMBL/GenBank/DDBJ databases">
        <title>Chromosome-level genome assembly of the freshwater bivalve Anodonta woodiana.</title>
        <authorList>
            <person name="Chen X."/>
        </authorList>
    </citation>
    <scope>NUCLEOTIDE SEQUENCE [LARGE SCALE GENOMIC DNA]</scope>
    <source>
        <strain evidence="2">MN2024</strain>
        <tissue evidence="2">Gills</tissue>
    </source>
</reference>
<evidence type="ECO:0000313" key="2">
    <source>
        <dbReference type="EMBL" id="KAL3851830.1"/>
    </source>
</evidence>
<feature type="domain" description="Death" evidence="1">
    <location>
        <begin position="47"/>
        <end position="117"/>
    </location>
</feature>
<dbReference type="InterPro" id="IPR000488">
    <property type="entry name" value="Death_dom"/>
</dbReference>